<dbReference type="GeneID" id="63735418"/>
<feature type="compositionally biased region" description="Polar residues" evidence="1">
    <location>
        <begin position="88"/>
        <end position="101"/>
    </location>
</feature>
<reference evidence="2 3" key="1">
    <citation type="journal article" date="2014" name="Proc. Natl. Acad. Sci. U.S.A.">
        <title>Trajectory and genomic determinants of fungal-pathogen speciation and host adaptation.</title>
        <authorList>
            <person name="Hu X."/>
            <person name="Xiao G."/>
            <person name="Zheng P."/>
            <person name="Shang Y."/>
            <person name="Su Y."/>
            <person name="Zhang X."/>
            <person name="Liu X."/>
            <person name="Zhan S."/>
            <person name="St Leger R.J."/>
            <person name="Wang C."/>
        </authorList>
    </citation>
    <scope>NUCLEOTIDE SEQUENCE [LARGE SCALE GENOMIC DNA]</scope>
    <source>
        <strain evidence="2 3">ARSEF 1941</strain>
    </source>
</reference>
<evidence type="ECO:0000313" key="3">
    <source>
        <dbReference type="Proteomes" id="UP000030816"/>
    </source>
</evidence>
<feature type="compositionally biased region" description="Polar residues" evidence="1">
    <location>
        <begin position="30"/>
        <end position="40"/>
    </location>
</feature>
<protein>
    <submittedName>
        <fullName evidence="2">Uncharacterized protein</fullName>
    </submittedName>
</protein>
<sequence length="215" mass="23072">MASDSSPEHKDTSAQPAHTIAISSPDEDTSAQPAHTTEISSPDEDISAQPADTIETSSPNGDISAQPAHTIAISSPARDISAQPADTIETSSPNGDTSAQPAHTIAISSPARDISVQLADSTAICSAYVIVFPYAWGYVDNVYRILDVWQVRYRKDGFRVIVVGLSEKGLSNLEDCNDAWTLLQVILAGIYPRVTDAFILDSSGVQIRHLRRQVL</sequence>
<proteinExistence type="predicted"/>
<name>A0A0B2X097_METAS</name>
<evidence type="ECO:0000313" key="2">
    <source>
        <dbReference type="EMBL" id="KHO01962.1"/>
    </source>
</evidence>
<feature type="compositionally biased region" description="Basic and acidic residues" evidence="1">
    <location>
        <begin position="1"/>
        <end position="12"/>
    </location>
</feature>
<dbReference type="AlphaFoldDB" id="A0A0B2X097"/>
<organism evidence="2 3">
    <name type="scientific">Metarhizium album (strain ARSEF 1941)</name>
    <dbReference type="NCBI Taxonomy" id="1081103"/>
    <lineage>
        <taxon>Eukaryota</taxon>
        <taxon>Fungi</taxon>
        <taxon>Dikarya</taxon>
        <taxon>Ascomycota</taxon>
        <taxon>Pezizomycotina</taxon>
        <taxon>Sordariomycetes</taxon>
        <taxon>Hypocreomycetidae</taxon>
        <taxon>Hypocreales</taxon>
        <taxon>Clavicipitaceae</taxon>
        <taxon>Metarhizium</taxon>
    </lineage>
</organism>
<comment type="caution">
    <text evidence="2">The sequence shown here is derived from an EMBL/GenBank/DDBJ whole genome shotgun (WGS) entry which is preliminary data.</text>
</comment>
<dbReference type="HOGENOM" id="CLU_1283507_0_0_1"/>
<feature type="region of interest" description="Disordered" evidence="1">
    <location>
        <begin position="1"/>
        <end position="101"/>
    </location>
</feature>
<gene>
    <name evidence="2" type="ORF">MAM_00963</name>
</gene>
<dbReference type="EMBL" id="AZHE01000001">
    <property type="protein sequence ID" value="KHO01962.1"/>
    <property type="molecule type" value="Genomic_DNA"/>
</dbReference>
<dbReference type="RefSeq" id="XP_040683027.1">
    <property type="nucleotide sequence ID" value="XM_040819762.1"/>
</dbReference>
<accession>A0A0B2X097</accession>
<dbReference type="Proteomes" id="UP000030816">
    <property type="component" value="Unassembled WGS sequence"/>
</dbReference>
<keyword evidence="3" id="KW-1185">Reference proteome</keyword>
<feature type="compositionally biased region" description="Polar residues" evidence="1">
    <location>
        <begin position="54"/>
        <end position="63"/>
    </location>
</feature>
<evidence type="ECO:0000256" key="1">
    <source>
        <dbReference type="SAM" id="MobiDB-lite"/>
    </source>
</evidence>